<dbReference type="PANTHER" id="PTHR32432">
    <property type="entry name" value="CELL DIVISION PROTEIN FTSA-RELATED"/>
    <property type="match status" value="1"/>
</dbReference>
<keyword evidence="4 5" id="KW-0131">Cell cycle</keyword>
<dbReference type="Pfam" id="PF14450">
    <property type="entry name" value="FtsA"/>
    <property type="match status" value="1"/>
</dbReference>
<dbReference type="SUPFAM" id="SSF53067">
    <property type="entry name" value="Actin-like ATPase domain"/>
    <property type="match status" value="2"/>
</dbReference>
<keyword evidence="11" id="KW-1185">Reference proteome</keyword>
<dbReference type="Proteomes" id="UP000254621">
    <property type="component" value="Unassembled WGS sequence"/>
</dbReference>
<dbReference type="CDD" id="cd24048">
    <property type="entry name" value="ASKHA_NBD_FtsA"/>
    <property type="match status" value="1"/>
</dbReference>
<dbReference type="STRING" id="1629.IV50_GL001054"/>
<proteinExistence type="inferred from homology"/>
<accession>A0A0R2GZD5</accession>
<feature type="compositionally biased region" description="Basic and acidic residues" evidence="7">
    <location>
        <begin position="438"/>
        <end position="455"/>
    </location>
</feature>
<dbReference type="PANTHER" id="PTHR32432:SF4">
    <property type="entry name" value="CELL DIVISION PROTEIN FTSA"/>
    <property type="match status" value="1"/>
</dbReference>
<feature type="domain" description="SHS2" evidence="8">
    <location>
        <begin position="7"/>
        <end position="193"/>
    </location>
</feature>
<dbReference type="EMBL" id="UHIV01000006">
    <property type="protein sequence ID" value="SUP61217.1"/>
    <property type="molecule type" value="Genomic_DNA"/>
</dbReference>
<dbReference type="HAMAP" id="MF_02033">
    <property type="entry name" value="FtsA"/>
    <property type="match status" value="1"/>
</dbReference>
<comment type="function">
    <text evidence="5 6">Cell division protein that is involved in the assembly of the Z ring. May serve as a membrane anchor for the Z ring.</text>
</comment>
<dbReference type="InterPro" id="IPR020823">
    <property type="entry name" value="Cell_div_FtsA"/>
</dbReference>
<organism evidence="9 11">
    <name type="scientific">Weissella viridescens</name>
    <name type="common">Lactobacillus viridescens</name>
    <dbReference type="NCBI Taxonomy" id="1629"/>
    <lineage>
        <taxon>Bacteria</taxon>
        <taxon>Bacillati</taxon>
        <taxon>Bacillota</taxon>
        <taxon>Bacilli</taxon>
        <taxon>Lactobacillales</taxon>
        <taxon>Lactobacillaceae</taxon>
        <taxon>Weissella</taxon>
    </lineage>
</organism>
<dbReference type="Proteomes" id="UP000051992">
    <property type="component" value="Unassembled WGS sequence"/>
</dbReference>
<comment type="subcellular location">
    <subcellularLocation>
        <location evidence="5">Cell membrane</location>
        <topology evidence="5">Peripheral membrane protein</topology>
        <orientation evidence="5">Cytoplasmic side</orientation>
    </subcellularLocation>
    <text evidence="5">Localizes to the Z ring in an FtsZ-dependent manner. Targeted to the membrane through a conserved C-terminal amphipathic helix.</text>
</comment>
<keyword evidence="3 5" id="KW-0472">Membrane</keyword>
<comment type="subunit">
    <text evidence="5">Self-interacts. Interacts with FtsZ.</text>
</comment>
<dbReference type="OrthoDB" id="9768127at2"/>
<dbReference type="AlphaFoldDB" id="A0A0R2GZD5"/>
<dbReference type="Pfam" id="PF02491">
    <property type="entry name" value="SHS2_FTSA"/>
    <property type="match status" value="1"/>
</dbReference>
<dbReference type="PATRIC" id="fig|1629.5.peg.1061"/>
<evidence type="ECO:0000313" key="9">
    <source>
        <dbReference type="EMBL" id="KRN46081.1"/>
    </source>
</evidence>
<dbReference type="InterPro" id="IPR050696">
    <property type="entry name" value="FtsA/MreB"/>
</dbReference>
<dbReference type="GO" id="GO:0009898">
    <property type="term" value="C:cytoplasmic side of plasma membrane"/>
    <property type="evidence" value="ECO:0007669"/>
    <property type="project" value="UniProtKB-UniRule"/>
</dbReference>
<dbReference type="SMART" id="SM00842">
    <property type="entry name" value="FtsA"/>
    <property type="match status" value="1"/>
</dbReference>
<evidence type="ECO:0000256" key="3">
    <source>
        <dbReference type="ARBA" id="ARBA00023136"/>
    </source>
</evidence>
<feature type="region of interest" description="Disordered" evidence="7">
    <location>
        <begin position="414"/>
        <end position="455"/>
    </location>
</feature>
<dbReference type="GO" id="GO:0043093">
    <property type="term" value="P:FtsZ-dependent cytokinesis"/>
    <property type="evidence" value="ECO:0007669"/>
    <property type="project" value="UniProtKB-UniRule"/>
</dbReference>
<protein>
    <recommendedName>
        <fullName evidence="5 6">Cell division protein FtsA</fullName>
    </recommendedName>
</protein>
<gene>
    <name evidence="5 10" type="primary">ftsA</name>
    <name evidence="9" type="ORF">IV50_GL001054</name>
    <name evidence="10" type="ORF">NCTC13645_02350</name>
</gene>
<dbReference type="InterPro" id="IPR043129">
    <property type="entry name" value="ATPase_NBD"/>
</dbReference>
<dbReference type="GO" id="GO:0032153">
    <property type="term" value="C:cell division site"/>
    <property type="evidence" value="ECO:0007669"/>
    <property type="project" value="UniProtKB-UniRule"/>
</dbReference>
<reference evidence="10 12" key="2">
    <citation type="submission" date="2018-06" db="EMBL/GenBank/DDBJ databases">
        <authorList>
            <consortium name="Pathogen Informatics"/>
            <person name="Doyle S."/>
        </authorList>
    </citation>
    <scope>NUCLEOTIDE SEQUENCE [LARGE SCALE GENOMIC DNA]</scope>
    <source>
        <strain evidence="10 12">NCTC13645</strain>
    </source>
</reference>
<dbReference type="RefSeq" id="WP_057746105.1">
    <property type="nucleotide sequence ID" value="NZ_BJLU01000005.1"/>
</dbReference>
<evidence type="ECO:0000256" key="7">
    <source>
        <dbReference type="SAM" id="MobiDB-lite"/>
    </source>
</evidence>
<comment type="similarity">
    <text evidence="5 6">Belongs to the FtsA/MreB family.</text>
</comment>
<evidence type="ECO:0000256" key="1">
    <source>
        <dbReference type="ARBA" id="ARBA00022475"/>
    </source>
</evidence>
<dbReference type="EMBL" id="JQBM01000003">
    <property type="protein sequence ID" value="KRN46081.1"/>
    <property type="molecule type" value="Genomic_DNA"/>
</dbReference>
<reference evidence="9 11" key="1">
    <citation type="journal article" date="2015" name="Genome Announc.">
        <title>Expanding the biotechnology potential of lactobacilli through comparative genomics of 213 strains and associated genera.</title>
        <authorList>
            <person name="Sun Z."/>
            <person name="Harris H.M."/>
            <person name="McCann A."/>
            <person name="Guo C."/>
            <person name="Argimon S."/>
            <person name="Zhang W."/>
            <person name="Yang X."/>
            <person name="Jeffery I.B."/>
            <person name="Cooney J.C."/>
            <person name="Kagawa T.F."/>
            <person name="Liu W."/>
            <person name="Song Y."/>
            <person name="Salvetti E."/>
            <person name="Wrobel A."/>
            <person name="Rasinkangas P."/>
            <person name="Parkhill J."/>
            <person name="Rea M.C."/>
            <person name="O'Sullivan O."/>
            <person name="Ritari J."/>
            <person name="Douillard F.P."/>
            <person name="Paul Ross R."/>
            <person name="Yang R."/>
            <person name="Briner A.E."/>
            <person name="Felis G.E."/>
            <person name="de Vos W.M."/>
            <person name="Barrangou R."/>
            <person name="Klaenhammer T.R."/>
            <person name="Caufield P.W."/>
            <person name="Cui Y."/>
            <person name="Zhang H."/>
            <person name="O'Toole P.W."/>
        </authorList>
    </citation>
    <scope>NUCLEOTIDE SEQUENCE [LARGE SCALE GENOMIC DNA]</scope>
    <source>
        <strain evidence="9 11">DSM 20410</strain>
    </source>
</reference>
<evidence type="ECO:0000256" key="5">
    <source>
        <dbReference type="HAMAP-Rule" id="MF_02033"/>
    </source>
</evidence>
<dbReference type="InterPro" id="IPR003494">
    <property type="entry name" value="SHS2_FtsA"/>
</dbReference>
<name>A0A0R2GZD5_WEIVI</name>
<dbReference type="Gene3D" id="3.30.420.40">
    <property type="match status" value="2"/>
</dbReference>
<evidence type="ECO:0000259" key="8">
    <source>
        <dbReference type="SMART" id="SM00842"/>
    </source>
</evidence>
<evidence type="ECO:0000256" key="6">
    <source>
        <dbReference type="PIRNR" id="PIRNR003101"/>
    </source>
</evidence>
<evidence type="ECO:0000313" key="12">
    <source>
        <dbReference type="Proteomes" id="UP000254621"/>
    </source>
</evidence>
<evidence type="ECO:0000256" key="2">
    <source>
        <dbReference type="ARBA" id="ARBA00022618"/>
    </source>
</evidence>
<evidence type="ECO:0000313" key="10">
    <source>
        <dbReference type="EMBL" id="SUP61217.1"/>
    </source>
</evidence>
<dbReference type="PIRSF" id="PIRSF003101">
    <property type="entry name" value="FtsA"/>
    <property type="match status" value="1"/>
</dbReference>
<keyword evidence="1 5" id="KW-1003">Cell membrane</keyword>
<evidence type="ECO:0000313" key="11">
    <source>
        <dbReference type="Proteomes" id="UP000051992"/>
    </source>
</evidence>
<sequence>MANHGLIVGLDIGTNTVKALAADVRNQQANIIAVGRSVSHGVKKGVVVDIDATATDIRQAMAQINEQAGQTITEVVAALPAENIQISRLNGQITVQDSQHISYQDVEAVVHEIIKGQVAADREVIDLVPLDFVVDDFDGIQDPNDMVGMRLAMNAIAYTAPKHILGNLKMAIAKAGLNLRDCVLTPLATSKTVLSEAEQEFGSILLDMGAGQTTASVVQGNQIKFISSFPAGGDNITRDISNVLSIGGYEAEMLKLDSGVALTRLADGQEKLVIQRVGQTEPEEITQKYLAEVIEARVDQILGKLGEKLKMVNAQQLPGGVTLIGGTAALSGMPDAVEASLGVKTKSFAPNDIGLHHPGFANAWAVIQSAAQQLPIQLVVKQALYGLTIQGLGQTAVETQTANPRVAKAAPVSETYASVQKRPQPVRPVEDGTDLDAEISHEDEVVNTRDSDKKSSRIGEFFREFFE</sequence>
<evidence type="ECO:0000256" key="4">
    <source>
        <dbReference type="ARBA" id="ARBA00023306"/>
    </source>
</evidence>
<dbReference type="NCBIfam" id="TIGR01174">
    <property type="entry name" value="ftsA"/>
    <property type="match status" value="1"/>
</dbReference>
<keyword evidence="2 5" id="KW-0132">Cell division</keyword>